<dbReference type="EMBL" id="JASJUT010000016">
    <property type="protein sequence ID" value="MDK2598325.1"/>
    <property type="molecule type" value="Genomic_DNA"/>
</dbReference>
<name>A0ABT7ETM1_9GAMM</name>
<protein>
    <submittedName>
        <fullName evidence="1">Uncharacterized protein</fullName>
    </submittedName>
</protein>
<sequence length="49" mass="5373">MSINCSICGKALEQGNDSLSEDCGGDCWECIDEIEADMGDNYAIQQLRK</sequence>
<gene>
    <name evidence="1" type="ORF">QNM18_25045</name>
</gene>
<reference evidence="1 2" key="1">
    <citation type="submission" date="2023-05" db="EMBL/GenBank/DDBJ databases">
        <title>Pseudoalteromonas ardens sp. nov., Pseudoalteromonas obscura sp. nov., and Pseudoalteromonas umbrosa sp. nov., isolated from the coral Montipora capitata.</title>
        <authorList>
            <person name="Thomas E.M."/>
            <person name="Smith E.M."/>
            <person name="Papke E."/>
            <person name="Shlafstein M.D."/>
            <person name="Oline D.K."/>
            <person name="Videau P."/>
            <person name="Saw J.H."/>
            <person name="Strangman W.K."/>
            <person name="Ushijima B."/>
        </authorList>
    </citation>
    <scope>NUCLEOTIDE SEQUENCE [LARGE SCALE GENOMIC DNA]</scope>
    <source>
        <strain evidence="1 2">P94</strain>
    </source>
</reference>
<accession>A0ABT7ETM1</accession>
<keyword evidence="2" id="KW-1185">Reference proteome</keyword>
<evidence type="ECO:0000313" key="1">
    <source>
        <dbReference type="EMBL" id="MDK2598325.1"/>
    </source>
</evidence>
<dbReference type="RefSeq" id="WP_284138753.1">
    <property type="nucleotide sequence ID" value="NZ_JASJUT010000016.1"/>
</dbReference>
<proteinExistence type="predicted"/>
<comment type="caution">
    <text evidence="1">The sequence shown here is derived from an EMBL/GenBank/DDBJ whole genome shotgun (WGS) entry which is preliminary data.</text>
</comment>
<dbReference type="Proteomes" id="UP001231915">
    <property type="component" value="Unassembled WGS sequence"/>
</dbReference>
<evidence type="ECO:0000313" key="2">
    <source>
        <dbReference type="Proteomes" id="UP001231915"/>
    </source>
</evidence>
<organism evidence="1 2">
    <name type="scientific">Pseudoalteromonas obscura</name>
    <dbReference type="NCBI Taxonomy" id="3048491"/>
    <lineage>
        <taxon>Bacteria</taxon>
        <taxon>Pseudomonadati</taxon>
        <taxon>Pseudomonadota</taxon>
        <taxon>Gammaproteobacteria</taxon>
        <taxon>Alteromonadales</taxon>
        <taxon>Pseudoalteromonadaceae</taxon>
        <taxon>Pseudoalteromonas</taxon>
    </lineage>
</organism>